<feature type="domain" description="Trigger factor C-terminal" evidence="11">
    <location>
        <begin position="181"/>
        <end position="336"/>
    </location>
</feature>
<evidence type="ECO:0000256" key="3">
    <source>
        <dbReference type="ARBA" id="ARBA00005464"/>
    </source>
</evidence>
<keyword evidence="8" id="KW-0413">Isomerase</keyword>
<evidence type="ECO:0000256" key="9">
    <source>
        <dbReference type="ARBA" id="ARBA00029986"/>
    </source>
</evidence>
<dbReference type="GO" id="GO:0005737">
    <property type="term" value="C:cytoplasm"/>
    <property type="evidence" value="ECO:0007669"/>
    <property type="project" value="UniProtKB-SubCell"/>
</dbReference>
<dbReference type="PANTHER" id="PTHR30560">
    <property type="entry name" value="TRIGGER FACTOR CHAPERONE AND PEPTIDYL-PROLYL CIS/TRANS ISOMERASE"/>
    <property type="match status" value="1"/>
</dbReference>
<dbReference type="Gene3D" id="1.10.3120.10">
    <property type="entry name" value="Trigger factor, C-terminal domain"/>
    <property type="match status" value="1"/>
</dbReference>
<feature type="domain" description="Trigger factor ribosome-binding bacterial" evidence="10">
    <location>
        <begin position="1"/>
        <end position="146"/>
    </location>
</feature>
<dbReference type="AlphaFoldDB" id="A0A1G2FYF9"/>
<dbReference type="STRING" id="1802115.A2756_00040"/>
<dbReference type="PANTHER" id="PTHR30560:SF3">
    <property type="entry name" value="TRIGGER FACTOR-LIKE PROTEIN TIG, CHLOROPLASTIC"/>
    <property type="match status" value="1"/>
</dbReference>
<dbReference type="Proteomes" id="UP000177785">
    <property type="component" value="Unassembled WGS sequence"/>
</dbReference>
<evidence type="ECO:0000256" key="6">
    <source>
        <dbReference type="ARBA" id="ARBA00023110"/>
    </source>
</evidence>
<proteinExistence type="inferred from homology"/>
<evidence type="ECO:0000256" key="4">
    <source>
        <dbReference type="ARBA" id="ARBA00013194"/>
    </source>
</evidence>
<dbReference type="GO" id="GO:0015031">
    <property type="term" value="P:protein transport"/>
    <property type="evidence" value="ECO:0007669"/>
    <property type="project" value="InterPro"/>
</dbReference>
<comment type="catalytic activity">
    <reaction evidence="1">
        <text>[protein]-peptidylproline (omega=180) = [protein]-peptidylproline (omega=0)</text>
        <dbReference type="Rhea" id="RHEA:16237"/>
        <dbReference type="Rhea" id="RHEA-COMP:10747"/>
        <dbReference type="Rhea" id="RHEA-COMP:10748"/>
        <dbReference type="ChEBI" id="CHEBI:83833"/>
        <dbReference type="ChEBI" id="CHEBI:83834"/>
        <dbReference type="EC" id="5.2.1.8"/>
    </reaction>
</comment>
<dbReference type="InterPro" id="IPR008880">
    <property type="entry name" value="Trigger_fac_C"/>
</dbReference>
<dbReference type="GO" id="GO:0043022">
    <property type="term" value="F:ribosome binding"/>
    <property type="evidence" value="ECO:0007669"/>
    <property type="project" value="TreeGrafter"/>
</dbReference>
<dbReference type="Gene3D" id="3.30.70.1050">
    <property type="entry name" value="Trigger factor ribosome-binding domain"/>
    <property type="match status" value="1"/>
</dbReference>
<dbReference type="EC" id="5.2.1.8" evidence="4"/>
<sequence>MTTDIQKLPKSQVRIKGSLAVEDFEPFIKKATNHFVAETELPGFRKGKAPANLVVERVGEGNILEEAAELALHEHYPKIITEHKLDAIGRPQIKITKLARGNAFEWEAELYALPEITLPDYQTIAHTKNAEPHDKILIEEAEIDKALSWLQNSRKKMDGDAEILPEINDEFAKSVGKFENLEALKEVIRANLSHEKEDKAHDKRRVDLMEAIVAGTKLEVPEILIEGEKDKMLAELQSSVSSMGLSWEDYLAHAKKTESEIKDGFVEDAEKRARYGLALREIANRENLKPSDEEIGTWADEYIKAQDEDTRKLLDRERVKDYAYGILRNNKVFAFLNSL</sequence>
<dbReference type="GO" id="GO:0044183">
    <property type="term" value="F:protein folding chaperone"/>
    <property type="evidence" value="ECO:0007669"/>
    <property type="project" value="TreeGrafter"/>
</dbReference>
<dbReference type="GO" id="GO:0043335">
    <property type="term" value="P:protein unfolding"/>
    <property type="evidence" value="ECO:0007669"/>
    <property type="project" value="TreeGrafter"/>
</dbReference>
<dbReference type="GO" id="GO:0051083">
    <property type="term" value="P:'de novo' cotranslational protein folding"/>
    <property type="evidence" value="ECO:0007669"/>
    <property type="project" value="TreeGrafter"/>
</dbReference>
<organism evidence="12 13">
    <name type="scientific">Candidatus Ryanbacteria bacterium RIFCSPHIGHO2_01_FULL_48_27</name>
    <dbReference type="NCBI Taxonomy" id="1802115"/>
    <lineage>
        <taxon>Bacteria</taxon>
        <taxon>Candidatus Ryaniibacteriota</taxon>
    </lineage>
</organism>
<reference evidence="12 13" key="1">
    <citation type="journal article" date="2016" name="Nat. Commun.">
        <title>Thousands of microbial genomes shed light on interconnected biogeochemical processes in an aquifer system.</title>
        <authorList>
            <person name="Anantharaman K."/>
            <person name="Brown C.T."/>
            <person name="Hug L.A."/>
            <person name="Sharon I."/>
            <person name="Castelle C.J."/>
            <person name="Probst A.J."/>
            <person name="Thomas B.C."/>
            <person name="Singh A."/>
            <person name="Wilkins M.J."/>
            <person name="Karaoz U."/>
            <person name="Brodie E.L."/>
            <person name="Williams K.H."/>
            <person name="Hubbard S.S."/>
            <person name="Banfield J.F."/>
        </authorList>
    </citation>
    <scope>NUCLEOTIDE SEQUENCE [LARGE SCALE GENOMIC DNA]</scope>
</reference>
<dbReference type="InterPro" id="IPR005215">
    <property type="entry name" value="Trig_fac"/>
</dbReference>
<dbReference type="EMBL" id="MHNL01000039">
    <property type="protein sequence ID" value="OGZ43103.1"/>
    <property type="molecule type" value="Genomic_DNA"/>
</dbReference>
<keyword evidence="6" id="KW-0697">Rotamase</keyword>
<dbReference type="InterPro" id="IPR037041">
    <property type="entry name" value="Trigger_fac_C_sf"/>
</dbReference>
<protein>
    <recommendedName>
        <fullName evidence="5">Trigger factor</fullName>
        <ecNumber evidence="4">5.2.1.8</ecNumber>
    </recommendedName>
    <alternativeName>
        <fullName evidence="9">PPIase</fullName>
    </alternativeName>
</protein>
<keyword evidence="7" id="KW-0143">Chaperone</keyword>
<name>A0A1G2FYF9_9BACT</name>
<evidence type="ECO:0000256" key="8">
    <source>
        <dbReference type="ARBA" id="ARBA00023235"/>
    </source>
</evidence>
<comment type="caution">
    <text evidence="12">The sequence shown here is derived from an EMBL/GenBank/DDBJ whole genome shotgun (WGS) entry which is preliminary data.</text>
</comment>
<evidence type="ECO:0000259" key="10">
    <source>
        <dbReference type="Pfam" id="PF05697"/>
    </source>
</evidence>
<evidence type="ECO:0000313" key="12">
    <source>
        <dbReference type="EMBL" id="OGZ43103.1"/>
    </source>
</evidence>
<evidence type="ECO:0000259" key="11">
    <source>
        <dbReference type="Pfam" id="PF05698"/>
    </source>
</evidence>
<accession>A0A1G2FYF9</accession>
<evidence type="ECO:0000256" key="5">
    <source>
        <dbReference type="ARBA" id="ARBA00016902"/>
    </source>
</evidence>
<dbReference type="SUPFAM" id="SSF109998">
    <property type="entry name" value="Triger factor/SurA peptide-binding domain-like"/>
    <property type="match status" value="1"/>
</dbReference>
<comment type="subcellular location">
    <subcellularLocation>
        <location evidence="2">Cytoplasm</location>
    </subcellularLocation>
</comment>
<comment type="similarity">
    <text evidence="3">Belongs to the FKBP-type PPIase family. Tig subfamily.</text>
</comment>
<evidence type="ECO:0000256" key="7">
    <source>
        <dbReference type="ARBA" id="ARBA00023186"/>
    </source>
</evidence>
<evidence type="ECO:0000256" key="2">
    <source>
        <dbReference type="ARBA" id="ARBA00004496"/>
    </source>
</evidence>
<dbReference type="Pfam" id="PF05697">
    <property type="entry name" value="Trigger_N"/>
    <property type="match status" value="1"/>
</dbReference>
<evidence type="ECO:0000256" key="1">
    <source>
        <dbReference type="ARBA" id="ARBA00000971"/>
    </source>
</evidence>
<dbReference type="SUPFAM" id="SSF102735">
    <property type="entry name" value="Trigger factor ribosome-binding domain"/>
    <property type="match status" value="1"/>
</dbReference>
<dbReference type="GO" id="GO:0003755">
    <property type="term" value="F:peptidyl-prolyl cis-trans isomerase activity"/>
    <property type="evidence" value="ECO:0007669"/>
    <property type="project" value="UniProtKB-KW"/>
</dbReference>
<dbReference type="InterPro" id="IPR036611">
    <property type="entry name" value="Trigger_fac_ribosome-bd_sf"/>
</dbReference>
<gene>
    <name evidence="12" type="ORF">A2756_00040</name>
</gene>
<dbReference type="InterPro" id="IPR008881">
    <property type="entry name" value="Trigger_fac_ribosome-bd_bac"/>
</dbReference>
<dbReference type="InterPro" id="IPR027304">
    <property type="entry name" value="Trigger_fact/SurA_dom_sf"/>
</dbReference>
<dbReference type="Pfam" id="PF05698">
    <property type="entry name" value="Trigger_C"/>
    <property type="match status" value="1"/>
</dbReference>
<evidence type="ECO:0000313" key="13">
    <source>
        <dbReference type="Proteomes" id="UP000177785"/>
    </source>
</evidence>